<keyword evidence="3" id="KW-1185">Reference proteome</keyword>
<feature type="compositionally biased region" description="Acidic residues" evidence="1">
    <location>
        <begin position="45"/>
        <end position="59"/>
    </location>
</feature>
<protein>
    <submittedName>
        <fullName evidence="2">Uncharacterized protein</fullName>
    </submittedName>
</protein>
<name>A0A9W8K0Z0_9AGAR</name>
<reference evidence="2" key="1">
    <citation type="submission" date="2022-07" db="EMBL/GenBank/DDBJ databases">
        <title>Genome Sequence of Agrocybe chaxingu.</title>
        <authorList>
            <person name="Buettner E."/>
        </authorList>
    </citation>
    <scope>NUCLEOTIDE SEQUENCE</scope>
    <source>
        <strain evidence="2">MP-N11</strain>
    </source>
</reference>
<feature type="compositionally biased region" description="Polar residues" evidence="1">
    <location>
        <begin position="68"/>
        <end position="79"/>
    </location>
</feature>
<evidence type="ECO:0000256" key="1">
    <source>
        <dbReference type="SAM" id="MobiDB-lite"/>
    </source>
</evidence>
<accession>A0A9W8K0Z0</accession>
<dbReference type="EMBL" id="JANKHO010000451">
    <property type="protein sequence ID" value="KAJ3509791.1"/>
    <property type="molecule type" value="Genomic_DNA"/>
</dbReference>
<organism evidence="2 3">
    <name type="scientific">Agrocybe chaxingu</name>
    <dbReference type="NCBI Taxonomy" id="84603"/>
    <lineage>
        <taxon>Eukaryota</taxon>
        <taxon>Fungi</taxon>
        <taxon>Dikarya</taxon>
        <taxon>Basidiomycota</taxon>
        <taxon>Agaricomycotina</taxon>
        <taxon>Agaricomycetes</taxon>
        <taxon>Agaricomycetidae</taxon>
        <taxon>Agaricales</taxon>
        <taxon>Agaricineae</taxon>
        <taxon>Strophariaceae</taxon>
        <taxon>Agrocybe</taxon>
    </lineage>
</organism>
<sequence>MKMTPEDPADVEDAAADTAAVTRAIHARQDEEDDTVDPTTANDSADADEDDTAEDEDAAAEPTETPDSLATAQDLTTQVPDEESLDARAVAPTIGKRQVAQSPSGNTNVIASDLQGKVAVPGSSGSSDTFPGSIDVSLPGSRRSIMKQLGRRAPQQGAAAAGAIAGAVGLGNSGSN</sequence>
<evidence type="ECO:0000313" key="3">
    <source>
        <dbReference type="Proteomes" id="UP001148786"/>
    </source>
</evidence>
<gene>
    <name evidence="2" type="ORF">NLJ89_g5029</name>
</gene>
<dbReference type="AlphaFoldDB" id="A0A9W8K0Z0"/>
<evidence type="ECO:0000313" key="2">
    <source>
        <dbReference type="EMBL" id="KAJ3509791.1"/>
    </source>
</evidence>
<feature type="region of interest" description="Disordered" evidence="1">
    <location>
        <begin position="120"/>
        <end position="139"/>
    </location>
</feature>
<comment type="caution">
    <text evidence="2">The sequence shown here is derived from an EMBL/GenBank/DDBJ whole genome shotgun (WGS) entry which is preliminary data.</text>
</comment>
<proteinExistence type="predicted"/>
<feature type="region of interest" description="Disordered" evidence="1">
    <location>
        <begin position="1"/>
        <end position="86"/>
    </location>
</feature>
<dbReference type="Proteomes" id="UP001148786">
    <property type="component" value="Unassembled WGS sequence"/>
</dbReference>